<organism evidence="2 3">
    <name type="scientific">Mucuna pruriens</name>
    <name type="common">Velvet bean</name>
    <name type="synonym">Dolichos pruriens</name>
    <dbReference type="NCBI Taxonomy" id="157652"/>
    <lineage>
        <taxon>Eukaryota</taxon>
        <taxon>Viridiplantae</taxon>
        <taxon>Streptophyta</taxon>
        <taxon>Embryophyta</taxon>
        <taxon>Tracheophyta</taxon>
        <taxon>Spermatophyta</taxon>
        <taxon>Magnoliopsida</taxon>
        <taxon>eudicotyledons</taxon>
        <taxon>Gunneridae</taxon>
        <taxon>Pentapetalae</taxon>
        <taxon>rosids</taxon>
        <taxon>fabids</taxon>
        <taxon>Fabales</taxon>
        <taxon>Fabaceae</taxon>
        <taxon>Papilionoideae</taxon>
        <taxon>50 kb inversion clade</taxon>
        <taxon>NPAAA clade</taxon>
        <taxon>indigoferoid/millettioid clade</taxon>
        <taxon>Phaseoleae</taxon>
        <taxon>Mucuna</taxon>
    </lineage>
</organism>
<feature type="transmembrane region" description="Helical" evidence="1">
    <location>
        <begin position="259"/>
        <end position="285"/>
    </location>
</feature>
<evidence type="ECO:0000313" key="2">
    <source>
        <dbReference type="EMBL" id="RDX97522.1"/>
    </source>
</evidence>
<keyword evidence="1" id="KW-0812">Transmembrane</keyword>
<name>A0A371H3Y0_MUCPR</name>
<proteinExistence type="predicted"/>
<gene>
    <name evidence="2" type="ORF">CR513_19703</name>
</gene>
<keyword evidence="3" id="KW-1185">Reference proteome</keyword>
<reference evidence="2" key="1">
    <citation type="submission" date="2018-05" db="EMBL/GenBank/DDBJ databases">
        <title>Draft genome of Mucuna pruriens seed.</title>
        <authorList>
            <person name="Nnadi N.E."/>
            <person name="Vos R."/>
            <person name="Hasami M.H."/>
            <person name="Devisetty U.K."/>
            <person name="Aguiy J.C."/>
        </authorList>
    </citation>
    <scope>NUCLEOTIDE SEQUENCE [LARGE SCALE GENOMIC DNA]</scope>
    <source>
        <strain evidence="2">JCA_2017</strain>
    </source>
</reference>
<sequence length="514" mass="59032">MFCLHTCQKPGKTLPFSSYGHRAEKCLKIIHNGATLLCPFSPMICHLSLHQQLFHAHDGYEFRPISLTATLTGASIPTCYAQAFKDLPGVKAIGCKWVYSMELNSDGTINWYKARLVTLGNKQKGMVWIMMRRLHPFSRLVTHPNVCEERISSWRLGIRYLHDSFYWVRHAQAQTFSICLQQTPRAWFDKFQTTFSVFYLLNNQFDSSLFIHGMPASIFLLVIYVDDMVIIGFDHVAIQRINTCTGDLISLADLASATLWILLLRLMSNIIVMRVIYYLILYYIVENLNNLTITRPDIAFAVQQVSQFMHTSPSLFGFCSPPHLLLDRHFLLGSPSLVGIADWIGLSQYKGINQSLSSTEFEYRNMFALKSFGFIDFWLSLASLKLQPHHSTSELSFYSKSIGQLSYISSLCYIATLPSRYLESGPRLYHDLNLRIRSVFRIGFVSYYPQNQVKFLSTKNNGQHVFARACARFITPFIQTPYFDHMEKHAAFKRSDVHERRGFLFSSSSHHGHG</sequence>
<evidence type="ECO:0000256" key="1">
    <source>
        <dbReference type="SAM" id="Phobius"/>
    </source>
</evidence>
<dbReference type="Proteomes" id="UP000257109">
    <property type="component" value="Unassembled WGS sequence"/>
</dbReference>
<evidence type="ECO:0000313" key="3">
    <source>
        <dbReference type="Proteomes" id="UP000257109"/>
    </source>
</evidence>
<comment type="caution">
    <text evidence="2">The sequence shown here is derived from an EMBL/GenBank/DDBJ whole genome shotgun (WGS) entry which is preliminary data.</text>
</comment>
<feature type="non-terminal residue" evidence="2">
    <location>
        <position position="1"/>
    </location>
</feature>
<keyword evidence="1" id="KW-0472">Membrane</keyword>
<keyword evidence="1" id="KW-1133">Transmembrane helix</keyword>
<accession>A0A371H3Y0</accession>
<protein>
    <recommendedName>
        <fullName evidence="4">Reverse transcriptase Ty1/copia-type domain-containing protein</fullName>
    </recommendedName>
</protein>
<dbReference type="AlphaFoldDB" id="A0A371H3Y0"/>
<dbReference type="EMBL" id="QJKJ01003634">
    <property type="protein sequence ID" value="RDX97522.1"/>
    <property type="molecule type" value="Genomic_DNA"/>
</dbReference>
<evidence type="ECO:0008006" key="4">
    <source>
        <dbReference type="Google" id="ProtNLM"/>
    </source>
</evidence>